<comment type="caution">
    <text evidence="1">The sequence shown here is derived from an EMBL/GenBank/DDBJ whole genome shotgun (WGS) entry which is preliminary data.</text>
</comment>
<dbReference type="RefSeq" id="WP_136433985.1">
    <property type="nucleotide sequence ID" value="NZ_CAPIAG010000004.1"/>
</dbReference>
<evidence type="ECO:0008006" key="3">
    <source>
        <dbReference type="Google" id="ProtNLM"/>
    </source>
</evidence>
<evidence type="ECO:0000313" key="2">
    <source>
        <dbReference type="Proteomes" id="UP000308978"/>
    </source>
</evidence>
<protein>
    <recommendedName>
        <fullName evidence="3">DUF559 domain-containing protein</fullName>
    </recommendedName>
</protein>
<name>A0A4S4G1R4_9ACTN</name>
<dbReference type="EMBL" id="SSTJ01000005">
    <property type="protein sequence ID" value="THG37450.1"/>
    <property type="molecule type" value="Genomic_DNA"/>
</dbReference>
<organism evidence="1 2">
    <name type="scientific">Adlercreutzia caecimuris</name>
    <dbReference type="NCBI Taxonomy" id="671266"/>
    <lineage>
        <taxon>Bacteria</taxon>
        <taxon>Bacillati</taxon>
        <taxon>Actinomycetota</taxon>
        <taxon>Coriobacteriia</taxon>
        <taxon>Eggerthellales</taxon>
        <taxon>Eggerthellaceae</taxon>
        <taxon>Adlercreutzia</taxon>
    </lineage>
</organism>
<dbReference type="AlphaFoldDB" id="A0A4S4G1R4"/>
<evidence type="ECO:0000313" key="1">
    <source>
        <dbReference type="EMBL" id="THG37450.1"/>
    </source>
</evidence>
<sequence length="344" mass="38643">MRLILYGPTALAWWLTARTRPEARGTTDDSVLQSGGVSATGLAYLRERAPFLPMPHHVLTRLWNRPQPPGCRVHSSRRPYPRGSFLRVDHGILAACPELCLAHMAQILSLPQIVRIGSALCSEFALDPTSRGGLLRRRPLTDVARIESYLDRCPSVDGSRPLREALLFMTEHAYSPPEVFMRMVLGLPARFGGFGLTGSTANERLAPTQRAQRVAGRRTLIPDLCWPEEKLVVEYDSNAEHLAPSQITQDAKKRLALEADGYAVVTVTTSQLASTESMETVAREIGRRLHRRLRIRASGFHRRQTELYRIGWSLDGYLDQQWLTRQRAKTQAMASRGETAEPTW</sequence>
<gene>
    <name evidence="1" type="ORF">E5986_05175</name>
</gene>
<dbReference type="Gene3D" id="3.40.960.10">
    <property type="entry name" value="VSR Endonuclease"/>
    <property type="match status" value="1"/>
</dbReference>
<dbReference type="Proteomes" id="UP000308978">
    <property type="component" value="Unassembled WGS sequence"/>
</dbReference>
<reference evidence="1 2" key="1">
    <citation type="submission" date="2019-04" db="EMBL/GenBank/DDBJ databases">
        <title>Microbes associate with the intestines of laboratory mice.</title>
        <authorList>
            <person name="Navarre W."/>
            <person name="Wong E."/>
            <person name="Huang K.C."/>
            <person name="Tropini C."/>
            <person name="Ng K."/>
            <person name="Yu B."/>
        </authorList>
    </citation>
    <scope>NUCLEOTIDE SEQUENCE [LARGE SCALE GENOMIC DNA]</scope>
    <source>
        <strain evidence="1 2">NM80_B27</strain>
    </source>
</reference>
<proteinExistence type="predicted"/>
<accession>A0A4S4G1R4</accession>